<reference evidence="1 2" key="1">
    <citation type="submission" date="2017-12" db="EMBL/GenBank/DDBJ databases">
        <title>Comparative genomics of Botrytis spp.</title>
        <authorList>
            <person name="Valero-Jimenez C.A."/>
            <person name="Tapia P."/>
            <person name="Veloso J."/>
            <person name="Silva-Moreno E."/>
            <person name="Staats M."/>
            <person name="Valdes J.H."/>
            <person name="Van Kan J.A.L."/>
        </authorList>
    </citation>
    <scope>NUCLEOTIDE SEQUENCE [LARGE SCALE GENOMIC DNA]</scope>
    <source>
        <strain evidence="1 2">Bp0003</strain>
    </source>
</reference>
<dbReference type="Proteomes" id="UP000297910">
    <property type="component" value="Unassembled WGS sequence"/>
</dbReference>
<comment type="caution">
    <text evidence="1">The sequence shown here is derived from an EMBL/GenBank/DDBJ whole genome shotgun (WGS) entry which is preliminary data.</text>
</comment>
<name>A0A4Z1FST2_9HELO</name>
<sequence>MRCATRILLTPQLYHGTQHYRRLYDVTNACFTQTSQRLPQVRHLSQSANGNSAAGFGPLPDHEQHWYTIHALRHVVLSAGMYFDKLLLKQWENEAREGVDPENLRTLWKTFNDMPTVSEDIWVDDSYWVSGSASSTNSEFIPTPQFFLLIDVDIVASVTEGPANSEITFLYVVDPCYGLVEDDGDDGDPEYKGYLKISVEFFGQFWSNVSAGDVFNIEKLGPSDLVKRELFTSALSKEISKAAASEPQEADQKNCR</sequence>
<dbReference type="EMBL" id="PQXI01000037">
    <property type="protein sequence ID" value="TGO27786.1"/>
    <property type="molecule type" value="Genomic_DNA"/>
</dbReference>
<proteinExistence type="predicted"/>
<evidence type="ECO:0000313" key="2">
    <source>
        <dbReference type="Proteomes" id="UP000297910"/>
    </source>
</evidence>
<accession>A0A4Z1FST2</accession>
<organism evidence="1 2">
    <name type="scientific">Botrytis paeoniae</name>
    <dbReference type="NCBI Taxonomy" id="278948"/>
    <lineage>
        <taxon>Eukaryota</taxon>
        <taxon>Fungi</taxon>
        <taxon>Dikarya</taxon>
        <taxon>Ascomycota</taxon>
        <taxon>Pezizomycotina</taxon>
        <taxon>Leotiomycetes</taxon>
        <taxon>Helotiales</taxon>
        <taxon>Sclerotiniaceae</taxon>
        <taxon>Botrytis</taxon>
    </lineage>
</organism>
<protein>
    <submittedName>
        <fullName evidence="1">Uncharacterized protein</fullName>
    </submittedName>
</protein>
<evidence type="ECO:0000313" key="1">
    <source>
        <dbReference type="EMBL" id="TGO27786.1"/>
    </source>
</evidence>
<keyword evidence="2" id="KW-1185">Reference proteome</keyword>
<gene>
    <name evidence="1" type="ORF">BPAE_0037g00690</name>
</gene>
<dbReference type="AlphaFoldDB" id="A0A4Z1FST2"/>